<keyword evidence="4" id="KW-0539">Nucleus</keyword>
<dbReference type="Gene3D" id="3.40.50.2300">
    <property type="match status" value="1"/>
</dbReference>
<dbReference type="InterPro" id="IPR001789">
    <property type="entry name" value="Sig_transdc_resp-reg_receiver"/>
</dbReference>
<dbReference type="SMART" id="SM00448">
    <property type="entry name" value="REC"/>
    <property type="match status" value="1"/>
</dbReference>
<feature type="region of interest" description="Disordered" evidence="6">
    <location>
        <begin position="611"/>
        <end position="631"/>
    </location>
</feature>
<accession>A0AA38LEW5</accession>
<dbReference type="OMA" id="NAMELEH"/>
<evidence type="ECO:0000313" key="9">
    <source>
        <dbReference type="Proteomes" id="UP000824469"/>
    </source>
</evidence>
<feature type="region of interest" description="Disordered" evidence="6">
    <location>
        <begin position="103"/>
        <end position="146"/>
    </location>
</feature>
<evidence type="ECO:0000256" key="3">
    <source>
        <dbReference type="ARBA" id="ARBA00023163"/>
    </source>
</evidence>
<sequence length="672" mass="74336">TACGLASVALSMLREKKDSFDIVISDVNMPHMDGFKLLEQVELETDLPVIMMSGNGETSAVMKGIEHGACDYLIKPVRIHELKNIWQHVIRKKRNNAMELEHSGGVEDIEGQKKGLEDANYSSSIKKKRKDPNEEEDHGDQENDDLSTLKKPRFIWTRDMHRQFEHAVNYLGIDKAVPKKILELLPVKGLTREIVASHLQKYRLSHKRSCGRGYPQGGLHYSFGVTAEANYVSNNAHGRFKVPAIIASGKMSPQNWAALQADLSGRSKMNNELQLTDKEFLVGAPIETIDCNPFSRLIFGNPLMNNQTNILQKFHNQIEMKKFSQIQPPMSSFDGVGTLMTSTSLGFNKNLQKTATVDVGSGTVGQICALNYTDSLNQHNNVFMMPEDLQLCVQLQSPQLQDTHALNLSPIDFLQPQLLSNDIRPFSGKANDSSCGNDVNGRSSSRRENRLPPVVCESNPLASVDFVEDGNHPDIDRNLDSSALSVENFSLSSTIGLSAPLSYIVRDFARNAPGLKSPSGNSETRTSQTGLNFCMSSGLHEKINQNGRPGWEVENSTEDPDLSQIVIPAQFQGYSQGSSGFDASNILDFQQGKVMNLLTKQWELPSRLASDAEPQSTVGSTQSQRDHNLVDNGLGFKDEDISDLIGDLQIDGGLLLDQFSPSYNIMDLILEQ</sequence>
<keyword evidence="9" id="KW-1185">Reference proteome</keyword>
<dbReference type="InterPro" id="IPR045279">
    <property type="entry name" value="ARR-like"/>
</dbReference>
<dbReference type="SUPFAM" id="SSF46689">
    <property type="entry name" value="Homeodomain-like"/>
    <property type="match status" value="1"/>
</dbReference>
<dbReference type="PROSITE" id="PS50110">
    <property type="entry name" value="RESPONSE_REGULATORY"/>
    <property type="match status" value="1"/>
</dbReference>
<comment type="caution">
    <text evidence="8">The sequence shown here is derived from an EMBL/GenBank/DDBJ whole genome shotgun (WGS) entry which is preliminary data.</text>
</comment>
<dbReference type="EMBL" id="JAHRHJ020000003">
    <property type="protein sequence ID" value="KAH9322308.1"/>
    <property type="molecule type" value="Genomic_DNA"/>
</dbReference>
<feature type="compositionally biased region" description="Polar residues" evidence="6">
    <location>
        <begin position="430"/>
        <end position="443"/>
    </location>
</feature>
<dbReference type="Pfam" id="PF00072">
    <property type="entry name" value="Response_reg"/>
    <property type="match status" value="1"/>
</dbReference>
<gene>
    <name evidence="8" type="ORF">KI387_016947</name>
</gene>
<keyword evidence="1" id="KW-0902">Two-component regulatory system</keyword>
<dbReference type="GO" id="GO:0000160">
    <property type="term" value="P:phosphorelay signal transduction system"/>
    <property type="evidence" value="ECO:0007669"/>
    <property type="project" value="UniProtKB-KW"/>
</dbReference>
<dbReference type="InterPro" id="IPR006447">
    <property type="entry name" value="Myb_dom_plants"/>
</dbReference>
<evidence type="ECO:0000313" key="8">
    <source>
        <dbReference type="EMBL" id="KAH9322308.1"/>
    </source>
</evidence>
<dbReference type="CDD" id="cd17584">
    <property type="entry name" value="REC_typeB_ARR-like"/>
    <property type="match status" value="1"/>
</dbReference>
<evidence type="ECO:0000259" key="7">
    <source>
        <dbReference type="PROSITE" id="PS50110"/>
    </source>
</evidence>
<feature type="compositionally biased region" description="Basic and acidic residues" evidence="6">
    <location>
        <begin position="103"/>
        <end position="117"/>
    </location>
</feature>
<dbReference type="GO" id="GO:0009736">
    <property type="term" value="P:cytokinin-activated signaling pathway"/>
    <property type="evidence" value="ECO:0007669"/>
    <property type="project" value="InterPro"/>
</dbReference>
<feature type="domain" description="Response regulatory" evidence="7">
    <location>
        <begin position="1"/>
        <end position="90"/>
    </location>
</feature>
<evidence type="ECO:0000256" key="6">
    <source>
        <dbReference type="SAM" id="MobiDB-lite"/>
    </source>
</evidence>
<feature type="region of interest" description="Disordered" evidence="6">
    <location>
        <begin position="429"/>
        <end position="450"/>
    </location>
</feature>
<dbReference type="NCBIfam" id="TIGR01557">
    <property type="entry name" value="myb_SHAQKYF"/>
    <property type="match status" value="1"/>
</dbReference>
<feature type="compositionally biased region" description="Polar residues" evidence="6">
    <location>
        <begin position="613"/>
        <end position="623"/>
    </location>
</feature>
<evidence type="ECO:0000256" key="5">
    <source>
        <dbReference type="PROSITE-ProRule" id="PRU00169"/>
    </source>
</evidence>
<protein>
    <recommendedName>
        <fullName evidence="7">Response regulatory domain-containing protein</fullName>
    </recommendedName>
</protein>
<dbReference type="GO" id="GO:0003677">
    <property type="term" value="F:DNA binding"/>
    <property type="evidence" value="ECO:0007669"/>
    <property type="project" value="InterPro"/>
</dbReference>
<evidence type="ECO:0000256" key="4">
    <source>
        <dbReference type="ARBA" id="ARBA00023242"/>
    </source>
</evidence>
<proteinExistence type="predicted"/>
<feature type="non-terminal residue" evidence="8">
    <location>
        <position position="672"/>
    </location>
</feature>
<keyword evidence="3" id="KW-0804">Transcription</keyword>
<feature type="non-terminal residue" evidence="8">
    <location>
        <position position="1"/>
    </location>
</feature>
<feature type="modified residue" description="4-aspartylphosphate" evidence="5">
    <location>
        <position position="26"/>
    </location>
</feature>
<reference evidence="8 9" key="1">
    <citation type="journal article" date="2021" name="Nat. Plants">
        <title>The Taxus genome provides insights into paclitaxel biosynthesis.</title>
        <authorList>
            <person name="Xiong X."/>
            <person name="Gou J."/>
            <person name="Liao Q."/>
            <person name="Li Y."/>
            <person name="Zhou Q."/>
            <person name="Bi G."/>
            <person name="Li C."/>
            <person name="Du R."/>
            <person name="Wang X."/>
            <person name="Sun T."/>
            <person name="Guo L."/>
            <person name="Liang H."/>
            <person name="Lu P."/>
            <person name="Wu Y."/>
            <person name="Zhang Z."/>
            <person name="Ro D.K."/>
            <person name="Shang Y."/>
            <person name="Huang S."/>
            <person name="Yan J."/>
        </authorList>
    </citation>
    <scope>NUCLEOTIDE SEQUENCE [LARGE SCALE GENOMIC DNA]</scope>
    <source>
        <strain evidence="8">Ta-2019</strain>
    </source>
</reference>
<keyword evidence="5" id="KW-0597">Phosphoprotein</keyword>
<keyword evidence="2" id="KW-0805">Transcription regulation</keyword>
<dbReference type="Proteomes" id="UP000824469">
    <property type="component" value="Unassembled WGS sequence"/>
</dbReference>
<dbReference type="Gene3D" id="1.10.10.60">
    <property type="entry name" value="Homeodomain-like"/>
    <property type="match status" value="1"/>
</dbReference>
<dbReference type="InterPro" id="IPR011006">
    <property type="entry name" value="CheY-like_superfamily"/>
</dbReference>
<dbReference type="PANTHER" id="PTHR43874:SF123">
    <property type="entry name" value="TWO-COMPONENT RESPONSE REGULATOR ARR14"/>
    <property type="match status" value="1"/>
</dbReference>
<organism evidence="8 9">
    <name type="scientific">Taxus chinensis</name>
    <name type="common">Chinese yew</name>
    <name type="synonym">Taxus wallichiana var. chinensis</name>
    <dbReference type="NCBI Taxonomy" id="29808"/>
    <lineage>
        <taxon>Eukaryota</taxon>
        <taxon>Viridiplantae</taxon>
        <taxon>Streptophyta</taxon>
        <taxon>Embryophyta</taxon>
        <taxon>Tracheophyta</taxon>
        <taxon>Spermatophyta</taxon>
        <taxon>Pinopsida</taxon>
        <taxon>Pinidae</taxon>
        <taxon>Conifers II</taxon>
        <taxon>Cupressales</taxon>
        <taxon>Taxaceae</taxon>
        <taxon>Taxus</taxon>
    </lineage>
</organism>
<dbReference type="PANTHER" id="PTHR43874">
    <property type="entry name" value="TWO-COMPONENT RESPONSE REGULATOR"/>
    <property type="match status" value="1"/>
</dbReference>
<dbReference type="FunFam" id="1.10.10.60:FF:000007">
    <property type="entry name" value="Two-component response regulator"/>
    <property type="match status" value="1"/>
</dbReference>
<evidence type="ECO:0000256" key="2">
    <source>
        <dbReference type="ARBA" id="ARBA00023015"/>
    </source>
</evidence>
<feature type="compositionally biased region" description="Acidic residues" evidence="6">
    <location>
        <begin position="133"/>
        <end position="145"/>
    </location>
</feature>
<evidence type="ECO:0000256" key="1">
    <source>
        <dbReference type="ARBA" id="ARBA00023012"/>
    </source>
</evidence>
<dbReference type="AlphaFoldDB" id="A0AA38LEW5"/>
<dbReference type="SUPFAM" id="SSF52172">
    <property type="entry name" value="CheY-like"/>
    <property type="match status" value="1"/>
</dbReference>
<name>A0AA38LEW5_TAXCH</name>
<dbReference type="InterPro" id="IPR009057">
    <property type="entry name" value="Homeodomain-like_sf"/>
</dbReference>